<sequence>MEDYTFESGNLSFYAIEDRNYPDEVDIVVAHDDYKEEDRITIINGIYIFLDNYLEELNSVTTIDNLTVISKDQAEIDLIPIEKLKDYLIWREKEFLEKYDGIRHNTDNDNYSSLEATLKNGLQLVAIINTTLLDWDSKASHPWILKVEIKYDGSKNNGMPDNDSYEQLNNFEDELMLELKDFDGYLNIGRQTADGERIIFFACKDFRKPSKLLYNLATKHSGKINLNFDIYKDKYWRSFERFRPN</sequence>
<dbReference type="RefSeq" id="WP_245812673.1">
    <property type="nucleotide sequence ID" value="NZ_FZOK01000005.1"/>
</dbReference>
<evidence type="ECO:0000313" key="2">
    <source>
        <dbReference type="EMBL" id="SNS18574.1"/>
    </source>
</evidence>
<reference evidence="3" key="1">
    <citation type="submission" date="2017-06" db="EMBL/GenBank/DDBJ databases">
        <authorList>
            <person name="Varghese N."/>
            <person name="Submissions S."/>
        </authorList>
    </citation>
    <scope>NUCLEOTIDE SEQUENCE [LARGE SCALE GENOMIC DNA]</scope>
    <source>
        <strain evidence="3">5C</strain>
    </source>
</reference>
<gene>
    <name evidence="2" type="ORF">SAMN06295967_1051</name>
</gene>
<name>A0A239CGH1_9BACT</name>
<dbReference type="InterPro" id="IPR016097">
    <property type="entry name" value="DUF695"/>
</dbReference>
<dbReference type="EMBL" id="FZOK01000005">
    <property type="protein sequence ID" value="SNS18574.1"/>
    <property type="molecule type" value="Genomic_DNA"/>
</dbReference>
<dbReference type="AlphaFoldDB" id="A0A239CGH1"/>
<accession>A0A239CGH1</accession>
<evidence type="ECO:0000259" key="1">
    <source>
        <dbReference type="Pfam" id="PF05117"/>
    </source>
</evidence>
<evidence type="ECO:0000313" key="3">
    <source>
        <dbReference type="Proteomes" id="UP000198480"/>
    </source>
</evidence>
<organism evidence="2 3">
    <name type="scientific">Belliella buryatensis</name>
    <dbReference type="NCBI Taxonomy" id="1500549"/>
    <lineage>
        <taxon>Bacteria</taxon>
        <taxon>Pseudomonadati</taxon>
        <taxon>Bacteroidota</taxon>
        <taxon>Cytophagia</taxon>
        <taxon>Cytophagales</taxon>
        <taxon>Cyclobacteriaceae</taxon>
        <taxon>Belliella</taxon>
    </lineage>
</organism>
<protein>
    <recommendedName>
        <fullName evidence="1">DUF695 domain-containing protein</fullName>
    </recommendedName>
</protein>
<keyword evidence="3" id="KW-1185">Reference proteome</keyword>
<dbReference type="Proteomes" id="UP000198480">
    <property type="component" value="Unassembled WGS sequence"/>
</dbReference>
<dbReference type="Pfam" id="PF05117">
    <property type="entry name" value="DUF695"/>
    <property type="match status" value="1"/>
</dbReference>
<feature type="domain" description="DUF695" evidence="1">
    <location>
        <begin position="128"/>
        <end position="242"/>
    </location>
</feature>
<proteinExistence type="predicted"/>